<accession>A0A382X7B0</accession>
<dbReference type="EMBL" id="UINC01165532">
    <property type="protein sequence ID" value="SVD66972.1"/>
    <property type="molecule type" value="Genomic_DNA"/>
</dbReference>
<evidence type="ECO:0000313" key="1">
    <source>
        <dbReference type="EMBL" id="SVD66972.1"/>
    </source>
</evidence>
<dbReference type="AlphaFoldDB" id="A0A382X7B0"/>
<reference evidence="1" key="1">
    <citation type="submission" date="2018-05" db="EMBL/GenBank/DDBJ databases">
        <authorList>
            <person name="Lanie J.A."/>
            <person name="Ng W.-L."/>
            <person name="Kazmierczak K.M."/>
            <person name="Andrzejewski T.M."/>
            <person name="Davidsen T.M."/>
            <person name="Wayne K.J."/>
            <person name="Tettelin H."/>
            <person name="Glass J.I."/>
            <person name="Rusch D."/>
            <person name="Podicherti R."/>
            <person name="Tsui H.-C.T."/>
            <person name="Winkler M.E."/>
        </authorList>
    </citation>
    <scope>NUCLEOTIDE SEQUENCE</scope>
</reference>
<sequence>MQSFNTLEKTIAKYLSGFPRLKKYVKRLYQYFSYFIANPQNKCITDYIVKDYGTIGFESFFGYYDKCPINPQSNLLLWHETDLDTRMPPDPSHPVKII</sequence>
<protein>
    <submittedName>
        <fullName evidence="1">Uncharacterized protein</fullName>
    </submittedName>
</protein>
<gene>
    <name evidence="1" type="ORF">METZ01_LOCUS419826</name>
</gene>
<proteinExistence type="predicted"/>
<feature type="non-terminal residue" evidence="1">
    <location>
        <position position="98"/>
    </location>
</feature>
<name>A0A382X7B0_9ZZZZ</name>
<organism evidence="1">
    <name type="scientific">marine metagenome</name>
    <dbReference type="NCBI Taxonomy" id="408172"/>
    <lineage>
        <taxon>unclassified sequences</taxon>
        <taxon>metagenomes</taxon>
        <taxon>ecological metagenomes</taxon>
    </lineage>
</organism>